<feature type="compositionally biased region" description="Polar residues" evidence="1">
    <location>
        <begin position="51"/>
        <end position="61"/>
    </location>
</feature>
<accession>B9S4V1</accession>
<dbReference type="AlphaFoldDB" id="B9S4V1"/>
<evidence type="ECO:0000313" key="3">
    <source>
        <dbReference type="EMBL" id="EEF41425.1"/>
    </source>
</evidence>
<keyword evidence="2" id="KW-0732">Signal</keyword>
<dbReference type="Proteomes" id="UP000008311">
    <property type="component" value="Unassembled WGS sequence"/>
</dbReference>
<feature type="region of interest" description="Disordered" evidence="1">
    <location>
        <begin position="51"/>
        <end position="80"/>
    </location>
</feature>
<feature type="chain" id="PRO_5002891520" description="RALFL33" evidence="2">
    <location>
        <begin position="26"/>
        <end position="80"/>
    </location>
</feature>
<keyword evidence="4" id="KW-1185">Reference proteome</keyword>
<name>B9S4V1_RICCO</name>
<reference evidence="4" key="1">
    <citation type="journal article" date="2010" name="Nat. Biotechnol.">
        <title>Draft genome sequence of the oilseed species Ricinus communis.</title>
        <authorList>
            <person name="Chan A.P."/>
            <person name="Crabtree J."/>
            <person name="Zhao Q."/>
            <person name="Lorenzi H."/>
            <person name="Orvis J."/>
            <person name="Puiu D."/>
            <person name="Melake-Berhan A."/>
            <person name="Jones K.M."/>
            <person name="Redman J."/>
            <person name="Chen G."/>
            <person name="Cahoon E.B."/>
            <person name="Gedil M."/>
            <person name="Stanke M."/>
            <person name="Haas B.J."/>
            <person name="Wortman J.R."/>
            <person name="Fraser-Liggett C.M."/>
            <person name="Ravel J."/>
            <person name="Rabinowicz P.D."/>
        </authorList>
    </citation>
    <scope>NUCLEOTIDE SEQUENCE [LARGE SCALE GENOMIC DNA]</scope>
    <source>
        <strain evidence="4">cv. Hale</strain>
    </source>
</reference>
<sequence>MSSHKNLNMAIKLAFLLFLVTIIDTTTMVAEARALHRSSGLRFATNKMQEVTPNKGSQENPGPNPCTYLPITDPRHCQHH</sequence>
<proteinExistence type="predicted"/>
<evidence type="ECO:0008006" key="5">
    <source>
        <dbReference type="Google" id="ProtNLM"/>
    </source>
</evidence>
<evidence type="ECO:0000256" key="1">
    <source>
        <dbReference type="SAM" id="MobiDB-lite"/>
    </source>
</evidence>
<dbReference type="EMBL" id="EQ973866">
    <property type="protein sequence ID" value="EEF41425.1"/>
    <property type="molecule type" value="Genomic_DNA"/>
</dbReference>
<evidence type="ECO:0000313" key="4">
    <source>
        <dbReference type="Proteomes" id="UP000008311"/>
    </source>
</evidence>
<protein>
    <recommendedName>
        <fullName evidence="5">RALFL33</fullName>
    </recommendedName>
</protein>
<gene>
    <name evidence="3" type="ORF">RCOM_0993010</name>
</gene>
<dbReference type="InParanoid" id="B9S4V1"/>
<organism evidence="3 4">
    <name type="scientific">Ricinus communis</name>
    <name type="common">Castor bean</name>
    <dbReference type="NCBI Taxonomy" id="3988"/>
    <lineage>
        <taxon>Eukaryota</taxon>
        <taxon>Viridiplantae</taxon>
        <taxon>Streptophyta</taxon>
        <taxon>Embryophyta</taxon>
        <taxon>Tracheophyta</taxon>
        <taxon>Spermatophyta</taxon>
        <taxon>Magnoliopsida</taxon>
        <taxon>eudicotyledons</taxon>
        <taxon>Gunneridae</taxon>
        <taxon>Pentapetalae</taxon>
        <taxon>rosids</taxon>
        <taxon>fabids</taxon>
        <taxon>Malpighiales</taxon>
        <taxon>Euphorbiaceae</taxon>
        <taxon>Acalyphoideae</taxon>
        <taxon>Acalypheae</taxon>
        <taxon>Ricinus</taxon>
    </lineage>
</organism>
<evidence type="ECO:0000256" key="2">
    <source>
        <dbReference type="SAM" id="SignalP"/>
    </source>
</evidence>
<feature type="signal peptide" evidence="2">
    <location>
        <begin position="1"/>
        <end position="25"/>
    </location>
</feature>